<protein>
    <submittedName>
        <fullName evidence="11">CRISPR-associated helicase Cas3</fullName>
    </submittedName>
</protein>
<comment type="similarity">
    <text evidence="1">In the N-terminal section; belongs to the CRISPR-associated nuclease Cas3-HD family.</text>
</comment>
<organism evidence="11 12">
    <name type="scientific">Actinomadura geliboluensis</name>
    <dbReference type="NCBI Taxonomy" id="882440"/>
    <lineage>
        <taxon>Bacteria</taxon>
        <taxon>Bacillati</taxon>
        <taxon>Actinomycetota</taxon>
        <taxon>Actinomycetes</taxon>
        <taxon>Streptosporangiales</taxon>
        <taxon>Thermomonosporaceae</taxon>
        <taxon>Actinomadura</taxon>
    </lineage>
</organism>
<dbReference type="GO" id="GO:0016787">
    <property type="term" value="F:hydrolase activity"/>
    <property type="evidence" value="ECO:0007669"/>
    <property type="project" value="UniProtKB-KW"/>
</dbReference>
<accession>A0A5S4GL27</accession>
<dbReference type="Gene3D" id="3.40.50.300">
    <property type="entry name" value="P-loop containing nucleotide triphosphate hydrolases"/>
    <property type="match status" value="2"/>
</dbReference>
<dbReference type="SUPFAM" id="SSF52540">
    <property type="entry name" value="P-loop containing nucleoside triphosphate hydrolases"/>
    <property type="match status" value="1"/>
</dbReference>
<dbReference type="Pfam" id="PF18019">
    <property type="entry name" value="Cas3_HD"/>
    <property type="match status" value="1"/>
</dbReference>
<evidence type="ECO:0000256" key="9">
    <source>
        <dbReference type="ARBA" id="ARBA00023118"/>
    </source>
</evidence>
<keyword evidence="8" id="KW-0067">ATP-binding</keyword>
<dbReference type="GO" id="GO:0004518">
    <property type="term" value="F:nuclease activity"/>
    <property type="evidence" value="ECO:0007669"/>
    <property type="project" value="UniProtKB-KW"/>
</dbReference>
<evidence type="ECO:0000259" key="10">
    <source>
        <dbReference type="PROSITE" id="PS51643"/>
    </source>
</evidence>
<keyword evidence="12" id="KW-1185">Reference proteome</keyword>
<dbReference type="GO" id="GO:0046872">
    <property type="term" value="F:metal ion binding"/>
    <property type="evidence" value="ECO:0007669"/>
    <property type="project" value="UniProtKB-KW"/>
</dbReference>
<evidence type="ECO:0000256" key="4">
    <source>
        <dbReference type="ARBA" id="ARBA00022723"/>
    </source>
</evidence>
<feature type="domain" description="HD Cas3-type" evidence="10">
    <location>
        <begin position="24"/>
        <end position="229"/>
    </location>
</feature>
<evidence type="ECO:0000256" key="7">
    <source>
        <dbReference type="ARBA" id="ARBA00022806"/>
    </source>
</evidence>
<dbReference type="OrthoDB" id="9810236at2"/>
<keyword evidence="4" id="KW-0479">Metal-binding</keyword>
<gene>
    <name evidence="11" type="primary">cas3</name>
    <name evidence="11" type="ORF">ETD96_27020</name>
</gene>
<evidence type="ECO:0000256" key="6">
    <source>
        <dbReference type="ARBA" id="ARBA00022801"/>
    </source>
</evidence>
<evidence type="ECO:0000256" key="1">
    <source>
        <dbReference type="ARBA" id="ARBA00006847"/>
    </source>
</evidence>
<evidence type="ECO:0000313" key="12">
    <source>
        <dbReference type="Proteomes" id="UP000305238"/>
    </source>
</evidence>
<dbReference type="NCBIfam" id="TIGR01587">
    <property type="entry name" value="cas3_core"/>
    <property type="match status" value="1"/>
</dbReference>
<keyword evidence="5" id="KW-0547">Nucleotide-binding</keyword>
<dbReference type="Pfam" id="PF22590">
    <property type="entry name" value="Cas3-like_C_2"/>
    <property type="match status" value="1"/>
</dbReference>
<dbReference type="GO" id="GO:0004386">
    <property type="term" value="F:helicase activity"/>
    <property type="evidence" value="ECO:0007669"/>
    <property type="project" value="UniProtKB-KW"/>
</dbReference>
<dbReference type="GO" id="GO:0005524">
    <property type="term" value="F:ATP binding"/>
    <property type="evidence" value="ECO:0007669"/>
    <property type="project" value="UniProtKB-KW"/>
</dbReference>
<keyword evidence="7" id="KW-0347">Helicase</keyword>
<evidence type="ECO:0000256" key="3">
    <source>
        <dbReference type="ARBA" id="ARBA00022722"/>
    </source>
</evidence>
<sequence>MRRDDRASGAASAVDPRLWGKQHGLPAPYPVICHLMDTAAIAGALWDAWVEGIAVLRHGAGPESASANAAMRRLVTFWAGLHDVGKISPSFQAVVDDLYAQLLVQAPEYGGEENKPVAGLRHNEVTQWVLVEILRGLGYPGGAVARRDVAHQIAQLLGGHHGRFCPALSRSELRDPRRDGLGEGVWRQQCEAHVRVLQKLTEAHEPLRERLALPVAVVVLGIVIVADWLASQEEFISVRMPASGWEATQSEVRAHWERAVAEAPEVVRDAGLGQAQFGEKTFGELFSFKPNALQASVAKDLPELVRGPGLLLVTAPPGDGKTEVALYGATVLARASGVDGLGFCLPTMATTDAMHKRVAEFAGRALLGDAALTRVHSMAWLSQAAAGDAAASAADAAAVVSEPEASMEAARWLHSSRRGLLAPLSTFTIDQALTGVLPVRYNVLRLLALAGKVVVVDEAHAYDAWMHALLVRLLEWLGALKAPVVLLSATLTGSSARSLVDAYLRGSGHDAGAQIRPCYPGWLFADAVTGEVCQPRAVRSERERDLAFEVIPVRRGEDRDRPGHRIAVIRELLKPVVASDRGCVLVCCTTVKEAQETHQQLAVWFSQLREAGERPPELRLLHSRFRAADRAEITDNCEADFGKHGARPRTVLVSTQIIEQSLDLDFDLLITDLAPMALLLQRSGRCQRHRGNDHDLHRGLRPEWISGDPRIVVLDPVSADGGFAVPKSWGDVYDESLLHRTSRLLHQQGGAPIAVPGAVQELVDAVYAADFASVSKMDEETADAIGRADGERLAEQAAQRQISELVKIEPPYSRLLSDLWKMSNAKAEIDPSLITTRLGADSARLVCVYQQEPDRWTLDEQGELPVPGMDGASKVSAAGARLIARHMIPVPGTWVGGDAELLPTPLAWQTNSVLVDWVLLLMHRDSNGRWRGRVRPGDVEYGRTTGLMESSPGSLSCTAS</sequence>
<dbReference type="InterPro" id="IPR041372">
    <property type="entry name" value="Cas3_C"/>
</dbReference>
<dbReference type="InterPro" id="IPR006474">
    <property type="entry name" value="Helicase_Cas3_CRISPR-ass_core"/>
</dbReference>
<keyword evidence="6" id="KW-0378">Hydrolase</keyword>
<dbReference type="Pfam" id="PF18395">
    <property type="entry name" value="Cas3_C"/>
    <property type="match status" value="1"/>
</dbReference>
<dbReference type="CDD" id="cd09641">
    <property type="entry name" value="Cas3''_I"/>
    <property type="match status" value="1"/>
</dbReference>
<dbReference type="EMBL" id="VCKZ01000228">
    <property type="protein sequence ID" value="TMR33597.1"/>
    <property type="molecule type" value="Genomic_DNA"/>
</dbReference>
<dbReference type="InterPro" id="IPR054712">
    <property type="entry name" value="Cas3-like_dom"/>
</dbReference>
<dbReference type="Gene3D" id="1.10.3210.30">
    <property type="match status" value="1"/>
</dbReference>
<dbReference type="InterPro" id="IPR038257">
    <property type="entry name" value="CRISPR-assoc_Cas3_HD_sf"/>
</dbReference>
<keyword evidence="9" id="KW-0051">Antiviral defense</keyword>
<proteinExistence type="inferred from homology"/>
<evidence type="ECO:0000256" key="5">
    <source>
        <dbReference type="ARBA" id="ARBA00022741"/>
    </source>
</evidence>
<dbReference type="PROSITE" id="PS51643">
    <property type="entry name" value="HD_CAS3"/>
    <property type="match status" value="1"/>
</dbReference>
<keyword evidence="3" id="KW-0540">Nuclease</keyword>
<dbReference type="AlphaFoldDB" id="A0A5S4GL27"/>
<comment type="similarity">
    <text evidence="2">In the central section; belongs to the CRISPR-associated helicase Cas3 family.</text>
</comment>
<evidence type="ECO:0000256" key="8">
    <source>
        <dbReference type="ARBA" id="ARBA00022840"/>
    </source>
</evidence>
<name>A0A5S4GL27_9ACTN</name>
<comment type="caution">
    <text evidence="11">The sequence shown here is derived from an EMBL/GenBank/DDBJ whole genome shotgun (WGS) entry which is preliminary data.</text>
</comment>
<reference evidence="11 12" key="1">
    <citation type="submission" date="2019-05" db="EMBL/GenBank/DDBJ databases">
        <title>Draft genome sequence of Actinomadura geliboluensis A8036.</title>
        <authorList>
            <person name="Saricaoglu S."/>
            <person name="Isik K."/>
        </authorList>
    </citation>
    <scope>NUCLEOTIDE SEQUENCE [LARGE SCALE GENOMIC DNA]</scope>
    <source>
        <strain evidence="11 12">A8036</strain>
    </source>
</reference>
<dbReference type="InterPro" id="IPR006483">
    <property type="entry name" value="CRISPR-assoc_Cas3_HD"/>
</dbReference>
<evidence type="ECO:0000313" key="11">
    <source>
        <dbReference type="EMBL" id="TMR33597.1"/>
    </source>
</evidence>
<dbReference type="InterPro" id="IPR027417">
    <property type="entry name" value="P-loop_NTPase"/>
</dbReference>
<dbReference type="RefSeq" id="WP_138639301.1">
    <property type="nucleotide sequence ID" value="NZ_VCKZ01000228.1"/>
</dbReference>
<evidence type="ECO:0000256" key="2">
    <source>
        <dbReference type="ARBA" id="ARBA00009046"/>
    </source>
</evidence>
<dbReference type="NCBIfam" id="TIGR01596">
    <property type="entry name" value="cas3_HD"/>
    <property type="match status" value="1"/>
</dbReference>
<dbReference type="GO" id="GO:0051607">
    <property type="term" value="P:defense response to virus"/>
    <property type="evidence" value="ECO:0007669"/>
    <property type="project" value="UniProtKB-KW"/>
</dbReference>
<dbReference type="Proteomes" id="UP000305238">
    <property type="component" value="Unassembled WGS sequence"/>
</dbReference>